<protein>
    <submittedName>
        <fullName evidence="1">Glycosyl transferase</fullName>
    </submittedName>
</protein>
<evidence type="ECO:0000313" key="1">
    <source>
        <dbReference type="EMBL" id="XBW08447.1"/>
    </source>
</evidence>
<dbReference type="KEGG" id="sapp:SAC06_02510"/>
<organism evidence="1">
    <name type="scientific">Scrofimicrobium appendicitidis</name>
    <dbReference type="NCBI Taxonomy" id="3079930"/>
    <lineage>
        <taxon>Bacteria</taxon>
        <taxon>Bacillati</taxon>
        <taxon>Actinomycetota</taxon>
        <taxon>Actinomycetes</taxon>
        <taxon>Actinomycetales</taxon>
        <taxon>Actinomycetaceae</taxon>
        <taxon>Scrofimicrobium</taxon>
    </lineage>
</organism>
<dbReference type="EMBL" id="CP138335">
    <property type="protein sequence ID" value="XBW08447.1"/>
    <property type="molecule type" value="Genomic_DNA"/>
</dbReference>
<dbReference type="GO" id="GO:0016740">
    <property type="term" value="F:transferase activity"/>
    <property type="evidence" value="ECO:0007669"/>
    <property type="project" value="UniProtKB-KW"/>
</dbReference>
<sequence length="319" mass="35806">MIVVAHNLPIASLSETVPAELRDRVRWLQCADGIHSPAGPFNLGLAASRAEWVGLLGSDDYLEPGAVDRWLQLSSGADAVIARLRHDSGGAVHTPPVRPVPHRRRTAVADRLYYRSAPLGLTRRTFLTSRHIVCAEGLTTGEDLTVSIPLWTWGRVRVQRSGPSYVIGSDASNRVTMRLAPLKEELRHTEVVWRSSWMRRLSVGQRRALGTKYLRIHFFGAAYYRATSGHWSEEDRRDLAQAIKLVLELAPGCHLPLSRIDRQLLAALADPTTPVEELNRLAIARRRFGQVDALIPADWRYLLHREAPLRFMAASFLTR</sequence>
<dbReference type="InterPro" id="IPR029044">
    <property type="entry name" value="Nucleotide-diphossugar_trans"/>
</dbReference>
<dbReference type="SUPFAM" id="SSF53448">
    <property type="entry name" value="Nucleotide-diphospho-sugar transferases"/>
    <property type="match status" value="1"/>
</dbReference>
<proteinExistence type="predicted"/>
<gene>
    <name evidence="1" type="ORF">SAC06_02510</name>
</gene>
<name>A0AAU7V9E8_9ACTO</name>
<dbReference type="Gene3D" id="3.90.550.10">
    <property type="entry name" value="Spore Coat Polysaccharide Biosynthesis Protein SpsA, Chain A"/>
    <property type="match status" value="1"/>
</dbReference>
<keyword evidence="1" id="KW-0808">Transferase</keyword>
<accession>A0AAU7V9E8</accession>
<dbReference type="AlphaFoldDB" id="A0AAU7V9E8"/>
<reference evidence="1" key="1">
    <citation type="submission" date="2023-11" db="EMBL/GenBank/DDBJ databases">
        <title>Scrofimicrobium hongkongense sp. nov., isolated from a patient with peritonitis.</title>
        <authorList>
            <person name="Lao H.Y."/>
            <person name="Wong A.Y.P."/>
            <person name="Ng T.L."/>
            <person name="Wong R.Y.L."/>
            <person name="Yau M.C.Y."/>
            <person name="Lam J.Y.W."/>
            <person name="Siu G.K.H."/>
        </authorList>
    </citation>
    <scope>NUCLEOTIDE SEQUENCE</scope>
    <source>
        <strain evidence="1">R131</strain>
    </source>
</reference>